<dbReference type="RefSeq" id="XP_016606131.1">
    <property type="nucleotide sequence ID" value="XM_016754700.1"/>
</dbReference>
<protein>
    <submittedName>
        <fullName evidence="2">Uncharacterized protein</fullName>
    </submittedName>
</protein>
<gene>
    <name evidence="2" type="ORF">SPPG_06501</name>
</gene>
<dbReference type="AlphaFoldDB" id="A0A0L0HAZ1"/>
<evidence type="ECO:0000313" key="2">
    <source>
        <dbReference type="EMBL" id="KNC98091.1"/>
    </source>
</evidence>
<dbReference type="InParanoid" id="A0A0L0HAZ1"/>
<reference evidence="2 3" key="1">
    <citation type="submission" date="2009-08" db="EMBL/GenBank/DDBJ databases">
        <title>The Genome Sequence of Spizellomyces punctatus strain DAOM BR117.</title>
        <authorList>
            <consortium name="The Broad Institute Genome Sequencing Platform"/>
            <person name="Russ C."/>
            <person name="Cuomo C."/>
            <person name="Shea T."/>
            <person name="Young S.K."/>
            <person name="Zeng Q."/>
            <person name="Koehrsen M."/>
            <person name="Haas B."/>
            <person name="Borodovsky M."/>
            <person name="Guigo R."/>
            <person name="Alvarado L."/>
            <person name="Berlin A."/>
            <person name="Bochicchio J."/>
            <person name="Borenstein D."/>
            <person name="Chapman S."/>
            <person name="Chen Z."/>
            <person name="Engels R."/>
            <person name="Freedman E."/>
            <person name="Gellesch M."/>
            <person name="Goldberg J."/>
            <person name="Griggs A."/>
            <person name="Gujja S."/>
            <person name="Heiman D."/>
            <person name="Hepburn T."/>
            <person name="Howarth C."/>
            <person name="Jen D."/>
            <person name="Larson L."/>
            <person name="Lewis B."/>
            <person name="Mehta T."/>
            <person name="Park D."/>
            <person name="Pearson M."/>
            <person name="Roberts A."/>
            <person name="Saif S."/>
            <person name="Shenoy N."/>
            <person name="Sisk P."/>
            <person name="Stolte C."/>
            <person name="Sykes S."/>
            <person name="Thomson T."/>
            <person name="Walk T."/>
            <person name="White J."/>
            <person name="Yandava C."/>
            <person name="Burger G."/>
            <person name="Gray M.W."/>
            <person name="Holland P.W.H."/>
            <person name="King N."/>
            <person name="Lang F.B.F."/>
            <person name="Roger A.J."/>
            <person name="Ruiz-Trillo I."/>
            <person name="Lander E."/>
            <person name="Nusbaum C."/>
        </authorList>
    </citation>
    <scope>NUCLEOTIDE SEQUENCE [LARGE SCALE GENOMIC DNA]</scope>
    <source>
        <strain evidence="2 3">DAOM BR117</strain>
    </source>
</reference>
<feature type="region of interest" description="Disordered" evidence="1">
    <location>
        <begin position="66"/>
        <end position="139"/>
    </location>
</feature>
<feature type="compositionally biased region" description="Basic and acidic residues" evidence="1">
    <location>
        <begin position="67"/>
        <end position="85"/>
    </location>
</feature>
<organism evidence="2 3">
    <name type="scientific">Spizellomyces punctatus (strain DAOM BR117)</name>
    <dbReference type="NCBI Taxonomy" id="645134"/>
    <lineage>
        <taxon>Eukaryota</taxon>
        <taxon>Fungi</taxon>
        <taxon>Fungi incertae sedis</taxon>
        <taxon>Chytridiomycota</taxon>
        <taxon>Chytridiomycota incertae sedis</taxon>
        <taxon>Chytridiomycetes</taxon>
        <taxon>Spizellomycetales</taxon>
        <taxon>Spizellomycetaceae</taxon>
        <taxon>Spizellomyces</taxon>
    </lineage>
</organism>
<dbReference type="Proteomes" id="UP000053201">
    <property type="component" value="Unassembled WGS sequence"/>
</dbReference>
<sequence length="139" mass="14745">MAVDRAPIVDRVGRILEESLSKYINGTALELESEIVDDVIGAVDEVLAAFGVGLVGDDYEGWDIDPESMRREQQVNGWDGERGNEVVDGSSGQNGSGQAIDPPASDNADLPGQQRADSAATIVAPTEGKVTGTMQEERE</sequence>
<keyword evidence="3" id="KW-1185">Reference proteome</keyword>
<accession>A0A0L0HAZ1</accession>
<evidence type="ECO:0000256" key="1">
    <source>
        <dbReference type="SAM" id="MobiDB-lite"/>
    </source>
</evidence>
<evidence type="ECO:0000313" key="3">
    <source>
        <dbReference type="Proteomes" id="UP000053201"/>
    </source>
</evidence>
<proteinExistence type="predicted"/>
<name>A0A0L0HAZ1_SPIPD</name>
<dbReference type="EMBL" id="KQ257461">
    <property type="protein sequence ID" value="KNC98091.1"/>
    <property type="molecule type" value="Genomic_DNA"/>
</dbReference>
<dbReference type="VEuPathDB" id="FungiDB:SPPG_06501"/>
<dbReference type="GeneID" id="27689795"/>